<accession>A0A9D4T945</accession>
<sequence length="315" mass="35843">MKPNNCSRSNTPTKRDTPAPSNSETVQQKNNAASCRVEGVVESSSHHPYGAVKKHESSMRSQCCGYTCRPRMETQVEQSSEYRDIAVDSSGRGLREKSSYYLAIDFVEVMAGGEDKRTSMYTEPYYIPRPNHRRGAQWMKSTWYFDLKTIFNGWLETFGCKLRERGEYVPTVRVVEYPENMRHLRQWVTRIKLPSSAFMITSTRKPFTDRQRPKGDIHLALKSDKVSSLPTVAQFTEAAAPQPQPPPMLYYSSCLPTDMPYPIATMIPPPATERLQNDPALVPNWTPPTIDNSVLAWQLAVAQTTQDIPLRDRDT</sequence>
<feature type="compositionally biased region" description="Polar residues" evidence="1">
    <location>
        <begin position="19"/>
        <end position="33"/>
    </location>
</feature>
<name>A0A9D4T945_RHISA</name>
<reference evidence="2" key="1">
    <citation type="journal article" date="2020" name="Cell">
        <title>Large-Scale Comparative Analyses of Tick Genomes Elucidate Their Genetic Diversity and Vector Capacities.</title>
        <authorList>
            <consortium name="Tick Genome and Microbiome Consortium (TIGMIC)"/>
            <person name="Jia N."/>
            <person name="Wang J."/>
            <person name="Shi W."/>
            <person name="Du L."/>
            <person name="Sun Y."/>
            <person name="Zhan W."/>
            <person name="Jiang J.F."/>
            <person name="Wang Q."/>
            <person name="Zhang B."/>
            <person name="Ji P."/>
            <person name="Bell-Sakyi L."/>
            <person name="Cui X.M."/>
            <person name="Yuan T.T."/>
            <person name="Jiang B.G."/>
            <person name="Yang W.F."/>
            <person name="Lam T.T."/>
            <person name="Chang Q.C."/>
            <person name="Ding S.J."/>
            <person name="Wang X.J."/>
            <person name="Zhu J.G."/>
            <person name="Ruan X.D."/>
            <person name="Zhao L."/>
            <person name="Wei J.T."/>
            <person name="Ye R.Z."/>
            <person name="Que T.C."/>
            <person name="Du C.H."/>
            <person name="Zhou Y.H."/>
            <person name="Cheng J.X."/>
            <person name="Dai P.F."/>
            <person name="Guo W.B."/>
            <person name="Han X.H."/>
            <person name="Huang E.J."/>
            <person name="Li L.F."/>
            <person name="Wei W."/>
            <person name="Gao Y.C."/>
            <person name="Liu J.Z."/>
            <person name="Shao H.Z."/>
            <person name="Wang X."/>
            <person name="Wang C.C."/>
            <person name="Yang T.C."/>
            <person name="Huo Q.B."/>
            <person name="Li W."/>
            <person name="Chen H.Y."/>
            <person name="Chen S.E."/>
            <person name="Zhou L.G."/>
            <person name="Ni X.B."/>
            <person name="Tian J.H."/>
            <person name="Sheng Y."/>
            <person name="Liu T."/>
            <person name="Pan Y.S."/>
            <person name="Xia L.Y."/>
            <person name="Li J."/>
            <person name="Zhao F."/>
            <person name="Cao W.C."/>
        </authorList>
    </citation>
    <scope>NUCLEOTIDE SEQUENCE</scope>
    <source>
        <strain evidence="2">Rsan-2018</strain>
    </source>
</reference>
<dbReference type="EMBL" id="JABSTV010001245">
    <property type="protein sequence ID" value="KAH7983132.1"/>
    <property type="molecule type" value="Genomic_DNA"/>
</dbReference>
<reference evidence="2" key="2">
    <citation type="submission" date="2021-09" db="EMBL/GenBank/DDBJ databases">
        <authorList>
            <person name="Jia N."/>
            <person name="Wang J."/>
            <person name="Shi W."/>
            <person name="Du L."/>
            <person name="Sun Y."/>
            <person name="Zhan W."/>
            <person name="Jiang J."/>
            <person name="Wang Q."/>
            <person name="Zhang B."/>
            <person name="Ji P."/>
            <person name="Sakyi L.B."/>
            <person name="Cui X."/>
            <person name="Yuan T."/>
            <person name="Jiang B."/>
            <person name="Yang W."/>
            <person name="Lam T.T.-Y."/>
            <person name="Chang Q."/>
            <person name="Ding S."/>
            <person name="Wang X."/>
            <person name="Zhu J."/>
            <person name="Ruan X."/>
            <person name="Zhao L."/>
            <person name="Wei J."/>
            <person name="Que T."/>
            <person name="Du C."/>
            <person name="Cheng J."/>
            <person name="Dai P."/>
            <person name="Han X."/>
            <person name="Huang E."/>
            <person name="Gao Y."/>
            <person name="Liu J."/>
            <person name="Shao H."/>
            <person name="Ye R."/>
            <person name="Li L."/>
            <person name="Wei W."/>
            <person name="Wang X."/>
            <person name="Wang C."/>
            <person name="Huo Q."/>
            <person name="Li W."/>
            <person name="Guo W."/>
            <person name="Chen H."/>
            <person name="Chen S."/>
            <person name="Zhou L."/>
            <person name="Zhou L."/>
            <person name="Ni X."/>
            <person name="Tian J."/>
            <person name="Zhou Y."/>
            <person name="Sheng Y."/>
            <person name="Liu T."/>
            <person name="Pan Y."/>
            <person name="Xia L."/>
            <person name="Li J."/>
            <person name="Zhao F."/>
            <person name="Cao W."/>
        </authorList>
    </citation>
    <scope>NUCLEOTIDE SEQUENCE</scope>
    <source>
        <strain evidence="2">Rsan-2018</strain>
        <tissue evidence="2">Larvae</tissue>
    </source>
</reference>
<dbReference type="GO" id="GO:0006357">
    <property type="term" value="P:regulation of transcription by RNA polymerase II"/>
    <property type="evidence" value="ECO:0007669"/>
    <property type="project" value="UniProtKB-ARBA"/>
</dbReference>
<comment type="caution">
    <text evidence="2">The sequence shown here is derived from an EMBL/GenBank/DDBJ whole genome shotgun (WGS) entry which is preliminary data.</text>
</comment>
<dbReference type="Proteomes" id="UP000821837">
    <property type="component" value="Chromosome 1"/>
</dbReference>
<evidence type="ECO:0000313" key="3">
    <source>
        <dbReference type="Proteomes" id="UP000821837"/>
    </source>
</evidence>
<evidence type="ECO:0000313" key="2">
    <source>
        <dbReference type="EMBL" id="KAH7983132.1"/>
    </source>
</evidence>
<dbReference type="VEuPathDB" id="VectorBase:RSAN_048338"/>
<dbReference type="GO" id="GO:0003700">
    <property type="term" value="F:DNA-binding transcription factor activity"/>
    <property type="evidence" value="ECO:0007669"/>
    <property type="project" value="InterPro"/>
</dbReference>
<proteinExistence type="predicted"/>
<feature type="region of interest" description="Disordered" evidence="1">
    <location>
        <begin position="1"/>
        <end position="33"/>
    </location>
</feature>
<feature type="compositionally biased region" description="Polar residues" evidence="1">
    <location>
        <begin position="1"/>
        <end position="12"/>
    </location>
</feature>
<dbReference type="InterPro" id="IPR008967">
    <property type="entry name" value="p53-like_TF_DNA-bd_sf"/>
</dbReference>
<dbReference type="SUPFAM" id="SSF49417">
    <property type="entry name" value="p53-like transcription factors"/>
    <property type="match status" value="1"/>
</dbReference>
<keyword evidence="3" id="KW-1185">Reference proteome</keyword>
<gene>
    <name evidence="2" type="ORF">HPB52_009449</name>
</gene>
<protein>
    <submittedName>
        <fullName evidence="2">Uncharacterized protein</fullName>
    </submittedName>
</protein>
<evidence type="ECO:0000256" key="1">
    <source>
        <dbReference type="SAM" id="MobiDB-lite"/>
    </source>
</evidence>
<dbReference type="AlphaFoldDB" id="A0A9D4T945"/>
<organism evidence="2 3">
    <name type="scientific">Rhipicephalus sanguineus</name>
    <name type="common">Brown dog tick</name>
    <name type="synonym">Ixodes sanguineus</name>
    <dbReference type="NCBI Taxonomy" id="34632"/>
    <lineage>
        <taxon>Eukaryota</taxon>
        <taxon>Metazoa</taxon>
        <taxon>Ecdysozoa</taxon>
        <taxon>Arthropoda</taxon>
        <taxon>Chelicerata</taxon>
        <taxon>Arachnida</taxon>
        <taxon>Acari</taxon>
        <taxon>Parasitiformes</taxon>
        <taxon>Ixodida</taxon>
        <taxon>Ixodoidea</taxon>
        <taxon>Ixodidae</taxon>
        <taxon>Rhipicephalinae</taxon>
        <taxon>Rhipicephalus</taxon>
        <taxon>Rhipicephalus</taxon>
    </lineage>
</organism>